<dbReference type="Pfam" id="PF07969">
    <property type="entry name" value="Amidohydro_3"/>
    <property type="match status" value="1"/>
</dbReference>
<dbReference type="SUPFAM" id="SSF51556">
    <property type="entry name" value="Metallo-dependent hydrolases"/>
    <property type="match status" value="1"/>
</dbReference>
<keyword evidence="3" id="KW-0378">Hydrolase</keyword>
<evidence type="ECO:0000259" key="2">
    <source>
        <dbReference type="Pfam" id="PF07969"/>
    </source>
</evidence>
<dbReference type="Gene3D" id="3.20.20.140">
    <property type="entry name" value="Metal-dependent hydrolases"/>
    <property type="match status" value="1"/>
</dbReference>
<accession>A0A366INY6</accession>
<evidence type="ECO:0000313" key="3">
    <source>
        <dbReference type="EMBL" id="RBP74778.1"/>
    </source>
</evidence>
<dbReference type="InterPro" id="IPR011059">
    <property type="entry name" value="Metal-dep_hydrolase_composite"/>
</dbReference>
<feature type="domain" description="Amidohydrolase 3" evidence="2">
    <location>
        <begin position="1"/>
        <end position="245"/>
    </location>
</feature>
<name>A0A366INY6_9MICO</name>
<dbReference type="SUPFAM" id="SSF51338">
    <property type="entry name" value="Composite domain of metallo-dependent hydrolases"/>
    <property type="match status" value="1"/>
</dbReference>
<dbReference type="InterPro" id="IPR013108">
    <property type="entry name" value="Amidohydro_3"/>
</dbReference>
<dbReference type="InterPro" id="IPR032466">
    <property type="entry name" value="Metal_Hydrolase"/>
</dbReference>
<comment type="caution">
    <text evidence="3">The sequence shown here is derived from an EMBL/GenBank/DDBJ whole genome shotgun (WGS) entry which is preliminary data.</text>
</comment>
<gene>
    <name evidence="3" type="ORF">DFO65_101504</name>
</gene>
<dbReference type="EMBL" id="QNSB01000001">
    <property type="protein sequence ID" value="RBP74778.1"/>
    <property type="molecule type" value="Genomic_DNA"/>
</dbReference>
<dbReference type="PANTHER" id="PTHR22642:SF2">
    <property type="entry name" value="PROTEIN LONG AFTER FAR-RED 3"/>
    <property type="match status" value="1"/>
</dbReference>
<evidence type="ECO:0000256" key="1">
    <source>
        <dbReference type="SAM" id="MobiDB-lite"/>
    </source>
</evidence>
<dbReference type="PANTHER" id="PTHR22642">
    <property type="entry name" value="IMIDAZOLONEPROPIONASE"/>
    <property type="match status" value="1"/>
</dbReference>
<evidence type="ECO:0000313" key="4">
    <source>
        <dbReference type="Proteomes" id="UP000253509"/>
    </source>
</evidence>
<organism evidence="3 4">
    <name type="scientific">Brevibacterium celere</name>
    <dbReference type="NCBI Taxonomy" id="225845"/>
    <lineage>
        <taxon>Bacteria</taxon>
        <taxon>Bacillati</taxon>
        <taxon>Actinomycetota</taxon>
        <taxon>Actinomycetes</taxon>
        <taxon>Micrococcales</taxon>
        <taxon>Brevibacteriaceae</taxon>
        <taxon>Brevibacterium</taxon>
    </lineage>
</organism>
<proteinExistence type="predicted"/>
<reference evidence="3 4" key="1">
    <citation type="submission" date="2018-06" db="EMBL/GenBank/DDBJ databases">
        <title>Freshwater and sediment microbial communities from various areas in North America, analyzing microbe dynamics in response to fracking.</title>
        <authorList>
            <person name="Lamendella R."/>
        </authorList>
    </citation>
    <scope>NUCLEOTIDE SEQUENCE [LARGE SCALE GENOMIC DNA]</scope>
    <source>
        <strain evidence="3 4">3b_TX</strain>
    </source>
</reference>
<dbReference type="AlphaFoldDB" id="A0A366INY6"/>
<keyword evidence="4" id="KW-1185">Reference proteome</keyword>
<feature type="region of interest" description="Disordered" evidence="1">
    <location>
        <begin position="245"/>
        <end position="265"/>
    </location>
</feature>
<protein>
    <submittedName>
        <fullName evidence="3">Amidohydrolase family protein</fullName>
    </submittedName>
</protein>
<dbReference type="GO" id="GO:0016810">
    <property type="term" value="F:hydrolase activity, acting on carbon-nitrogen (but not peptide) bonds"/>
    <property type="evidence" value="ECO:0007669"/>
    <property type="project" value="InterPro"/>
</dbReference>
<dbReference type="Proteomes" id="UP000253509">
    <property type="component" value="Unassembled WGS sequence"/>
</dbReference>
<sequence length="265" mass="28620">MKVFVDRAYPAGAARHHVSQGCSHHVGQNYYSRREVAELVSDAGKFGVDLAMHAMGDCAVDMVLDAFESTRRQQGDEGILRVEHAFVSRPGQGKRMASLGVDLVANPGLGMNDSPLFSAWRGSDQPHLKVLPLKSMIDAGARVSFASDHPCGVVSPAEIMWAARMRRNADGELFDPDEAVSGIEALRAYTINPALASGRGSEEGSIEVGKRANILVLDRDPVTCPADELRDLMVERTYVDGRLVHNRLPESTAHGKAPHSGASRP</sequence>